<proteinExistence type="predicted"/>
<dbReference type="PANTHER" id="PTHR37507:SF2">
    <property type="entry name" value="SPORULATION PROTEIN YDCC"/>
    <property type="match status" value="1"/>
</dbReference>
<sequence length="335" mass="37434">MHFRKVMFMIGCCVFLLAACGKASQEDVVQKIGEKWGETKGYELTASMEIKTGNEPRAYDVKVWHTKPDFYRVEVTAEDEDITQMIVRNEEGVFVVTPALSKTYKFQSDWPKQNSQAYLIGALAEDMQADKGLQMEVGEDAYVFTAATRNTDKTGMATQLVTVDKKSMLPKNVAILNEAGEEQITITFNDVKLGVTHKAEDYAVEKFQENKEKEAASADITNSEMLQTYYPILRWDHTKLVDSQTIREDGVERVILTFEGEKAFTFMQQPAIATESTLPVFAPGDPADLGFGIAAITDHSISWERDGIAFFIASNKLTREELIEVAASVTSGEMK</sequence>
<keyword evidence="1" id="KW-0732">Signal</keyword>
<dbReference type="Gene3D" id="2.50.20.10">
    <property type="entry name" value="Lipoprotein localisation LolA/LolB/LppX"/>
    <property type="match status" value="1"/>
</dbReference>
<organism evidence="2 3">
    <name type="scientific">Metasolibacillus meyeri</name>
    <dbReference type="NCBI Taxonomy" id="1071052"/>
    <lineage>
        <taxon>Bacteria</taxon>
        <taxon>Bacillati</taxon>
        <taxon>Bacillota</taxon>
        <taxon>Bacilli</taxon>
        <taxon>Bacillales</taxon>
        <taxon>Caryophanaceae</taxon>
        <taxon>Metasolibacillus</taxon>
    </lineage>
</organism>
<dbReference type="EMBL" id="JARSFG010000025">
    <property type="protein sequence ID" value="MEC1180269.1"/>
    <property type="molecule type" value="Genomic_DNA"/>
</dbReference>
<keyword evidence="2" id="KW-0449">Lipoprotein</keyword>
<reference evidence="2 3" key="1">
    <citation type="submission" date="2023-03" db="EMBL/GenBank/DDBJ databases">
        <title>Bacillus Genome Sequencing.</title>
        <authorList>
            <person name="Dunlap C."/>
        </authorList>
    </citation>
    <scope>NUCLEOTIDE SEQUENCE [LARGE SCALE GENOMIC DNA]</scope>
    <source>
        <strain evidence="2 3">B-59205</strain>
    </source>
</reference>
<feature type="chain" id="PRO_5043499847" evidence="1">
    <location>
        <begin position="19"/>
        <end position="335"/>
    </location>
</feature>
<dbReference type="InterPro" id="IPR029046">
    <property type="entry name" value="LolA/LolB/LppX"/>
</dbReference>
<keyword evidence="3" id="KW-1185">Reference proteome</keyword>
<protein>
    <submittedName>
        <fullName evidence="2">Outer membrane lipoprotein carrier protein LolA</fullName>
    </submittedName>
</protein>
<accession>A0AAW9NWC2</accession>
<gene>
    <name evidence="2" type="ORF">P9B03_17380</name>
</gene>
<dbReference type="AlphaFoldDB" id="A0AAW9NWC2"/>
<name>A0AAW9NWC2_9BACL</name>
<feature type="signal peptide" evidence="1">
    <location>
        <begin position="1"/>
        <end position="18"/>
    </location>
</feature>
<evidence type="ECO:0000313" key="2">
    <source>
        <dbReference type="EMBL" id="MEC1180269.1"/>
    </source>
</evidence>
<evidence type="ECO:0000313" key="3">
    <source>
        <dbReference type="Proteomes" id="UP001344888"/>
    </source>
</evidence>
<comment type="caution">
    <text evidence="2">The sequence shown here is derived from an EMBL/GenBank/DDBJ whole genome shotgun (WGS) entry which is preliminary data.</text>
</comment>
<dbReference type="InterPro" id="IPR052944">
    <property type="entry name" value="Sporulation_related"/>
</dbReference>
<dbReference type="SUPFAM" id="SSF89392">
    <property type="entry name" value="Prokaryotic lipoproteins and lipoprotein localization factors"/>
    <property type="match status" value="1"/>
</dbReference>
<evidence type="ECO:0000256" key="1">
    <source>
        <dbReference type="SAM" id="SignalP"/>
    </source>
</evidence>
<dbReference type="PROSITE" id="PS51257">
    <property type="entry name" value="PROKAR_LIPOPROTEIN"/>
    <property type="match status" value="1"/>
</dbReference>
<dbReference type="PANTHER" id="PTHR37507">
    <property type="entry name" value="SPORULATION PROTEIN YDCC"/>
    <property type="match status" value="1"/>
</dbReference>
<dbReference type="Proteomes" id="UP001344888">
    <property type="component" value="Unassembled WGS sequence"/>
</dbReference>